<gene>
    <name evidence="1" type="ORF">Lstg_2459</name>
    <name evidence="2" type="ORF">NCTC11991_01225</name>
</gene>
<evidence type="ECO:0000313" key="1">
    <source>
        <dbReference type="EMBL" id="KTD75432.1"/>
    </source>
</evidence>
<dbReference type="STRING" id="460.Lstg_2459"/>
<evidence type="ECO:0000313" key="4">
    <source>
        <dbReference type="Proteomes" id="UP000255110"/>
    </source>
</evidence>
<organism evidence="2 4">
    <name type="scientific">Legionella steigerwaltii</name>
    <dbReference type="NCBI Taxonomy" id="460"/>
    <lineage>
        <taxon>Bacteria</taxon>
        <taxon>Pseudomonadati</taxon>
        <taxon>Pseudomonadota</taxon>
        <taxon>Gammaproteobacteria</taxon>
        <taxon>Legionellales</taxon>
        <taxon>Legionellaceae</taxon>
        <taxon>Legionella</taxon>
    </lineage>
</organism>
<name>A0A378L729_9GAMM</name>
<dbReference type="OrthoDB" id="5652138at2"/>
<dbReference type="Proteomes" id="UP000255110">
    <property type="component" value="Unassembled WGS sequence"/>
</dbReference>
<accession>A0A378L729</accession>
<evidence type="ECO:0000313" key="3">
    <source>
        <dbReference type="Proteomes" id="UP000054820"/>
    </source>
</evidence>
<evidence type="ECO:0000313" key="2">
    <source>
        <dbReference type="EMBL" id="STY22636.1"/>
    </source>
</evidence>
<proteinExistence type="predicted"/>
<dbReference type="AlphaFoldDB" id="A0A378L729"/>
<reference evidence="2 4" key="2">
    <citation type="submission" date="2018-06" db="EMBL/GenBank/DDBJ databases">
        <authorList>
            <consortium name="Pathogen Informatics"/>
            <person name="Doyle S."/>
        </authorList>
    </citation>
    <scope>NUCLEOTIDE SEQUENCE [LARGE SCALE GENOMIC DNA]</scope>
    <source>
        <strain evidence="2 4">NCTC11991</strain>
    </source>
</reference>
<dbReference type="EMBL" id="LNYZ01000021">
    <property type="protein sequence ID" value="KTD75432.1"/>
    <property type="molecule type" value="Genomic_DNA"/>
</dbReference>
<sequence>MAFHKSKEKKLKNVASAAQIDMGIQSEQNIVVKTVLRIPELTNTILFFARRKQPESVVSQLGSVSRLFYSLTNPQRITEKLLVHTAHGCEERVKKLFELTPFSHIHYLAERGDVTDYSGREFFHISAFQYALWAMDIHMLNLMLDCLQNTAYTKGGYKIAEELRMQLLEQYDEVMQVGICYTLDGVEIKGEHHFDFQPLINAIHHFSAGFRLWNWVQRAQHWINGVGREQLRIPAHVAQEYCRQDRAFYPCPKFNEEYLPRDLEFYNWRTRAIESWWPKEGQACIGHDFAMLRSTHTRVMTVGAGIQQHIGLTNAGMNAQHDANALAGLSQTRIKEVACLRERLSTPLKKAKHSPVIKCSYL</sequence>
<dbReference type="RefSeq" id="WP_058478008.1">
    <property type="nucleotide sequence ID" value="NZ_CAAAIO010000032.1"/>
</dbReference>
<dbReference type="Proteomes" id="UP000054820">
    <property type="component" value="Unassembled WGS sequence"/>
</dbReference>
<protein>
    <submittedName>
        <fullName evidence="2">SidC homolog</fullName>
    </submittedName>
</protein>
<reference evidence="1 3" key="1">
    <citation type="submission" date="2015-11" db="EMBL/GenBank/DDBJ databases">
        <title>Genomic analysis of 38 Legionella species identifies large and diverse effector repertoires.</title>
        <authorList>
            <person name="Burstein D."/>
            <person name="Amaro F."/>
            <person name="Zusman T."/>
            <person name="Lifshitz Z."/>
            <person name="Cohen O."/>
            <person name="Gilbert J.A."/>
            <person name="Pupko T."/>
            <person name="Shuman H.A."/>
            <person name="Segal G."/>
        </authorList>
    </citation>
    <scope>NUCLEOTIDE SEQUENCE [LARGE SCALE GENOMIC DNA]</scope>
    <source>
        <strain evidence="1 3">SC-18-C9</strain>
    </source>
</reference>
<keyword evidence="3" id="KW-1185">Reference proteome</keyword>
<dbReference type="EMBL" id="UGOY01000001">
    <property type="protein sequence ID" value="STY22636.1"/>
    <property type="molecule type" value="Genomic_DNA"/>
</dbReference>